<dbReference type="GO" id="GO:0009297">
    <property type="term" value="P:pilus assembly"/>
    <property type="evidence" value="ECO:0007669"/>
    <property type="project" value="InterPro"/>
</dbReference>
<gene>
    <name evidence="3" type="ORF">HD842_004305</name>
</gene>
<dbReference type="InterPro" id="IPR042186">
    <property type="entry name" value="FimD_plug_dom"/>
</dbReference>
<feature type="signal peptide" evidence="1">
    <location>
        <begin position="1"/>
        <end position="45"/>
    </location>
</feature>
<dbReference type="GO" id="GO:0009279">
    <property type="term" value="C:cell outer membrane"/>
    <property type="evidence" value="ECO:0007669"/>
    <property type="project" value="TreeGrafter"/>
</dbReference>
<evidence type="ECO:0000313" key="4">
    <source>
        <dbReference type="Proteomes" id="UP000540787"/>
    </source>
</evidence>
<feature type="domain" description="PapC-like C-terminal" evidence="2">
    <location>
        <begin position="740"/>
        <end position="800"/>
    </location>
</feature>
<dbReference type="Gene3D" id="2.60.40.2610">
    <property type="entry name" value="Outer membrane usher protein FimD, plug domain"/>
    <property type="match status" value="1"/>
</dbReference>
<protein>
    <submittedName>
        <fullName evidence="3">Outer membrane usher protein</fullName>
    </submittedName>
</protein>
<evidence type="ECO:0000256" key="1">
    <source>
        <dbReference type="SAM" id="SignalP"/>
    </source>
</evidence>
<dbReference type="AlphaFoldDB" id="A0A7W9X4D3"/>
<dbReference type="Pfam" id="PF13953">
    <property type="entry name" value="PapC_C"/>
    <property type="match status" value="1"/>
</dbReference>
<dbReference type="PANTHER" id="PTHR30451:SF5">
    <property type="entry name" value="SLR0019 PROTEIN"/>
    <property type="match status" value="1"/>
</dbReference>
<dbReference type="Pfam" id="PF00577">
    <property type="entry name" value="Usher"/>
    <property type="match status" value="1"/>
</dbReference>
<dbReference type="GO" id="GO:0015473">
    <property type="term" value="F:fimbrial usher porin activity"/>
    <property type="evidence" value="ECO:0007669"/>
    <property type="project" value="InterPro"/>
</dbReference>
<evidence type="ECO:0000259" key="2">
    <source>
        <dbReference type="Pfam" id="PF13953"/>
    </source>
</evidence>
<organism evidence="3 4">
    <name type="scientific">Massilia aurea</name>
    <dbReference type="NCBI Taxonomy" id="373040"/>
    <lineage>
        <taxon>Bacteria</taxon>
        <taxon>Pseudomonadati</taxon>
        <taxon>Pseudomonadota</taxon>
        <taxon>Betaproteobacteria</taxon>
        <taxon>Burkholderiales</taxon>
        <taxon>Oxalobacteraceae</taxon>
        <taxon>Telluria group</taxon>
        <taxon>Massilia</taxon>
    </lineage>
</organism>
<dbReference type="Proteomes" id="UP000540787">
    <property type="component" value="Unassembled WGS sequence"/>
</dbReference>
<dbReference type="InterPro" id="IPR000015">
    <property type="entry name" value="Fimb_usher"/>
</dbReference>
<feature type="chain" id="PRO_5030525234" evidence="1">
    <location>
        <begin position="46"/>
        <end position="820"/>
    </location>
</feature>
<dbReference type="RefSeq" id="WP_183557129.1">
    <property type="nucleotide sequence ID" value="NZ_JACHBX010000005.1"/>
</dbReference>
<dbReference type="PANTHER" id="PTHR30451">
    <property type="entry name" value="OUTER MEMBRANE USHER PROTEIN"/>
    <property type="match status" value="1"/>
</dbReference>
<accession>A0A7W9X4D3</accession>
<proteinExistence type="predicted"/>
<keyword evidence="4" id="KW-1185">Reference proteome</keyword>
<name>A0A7W9X4D3_9BURK</name>
<dbReference type="InterPro" id="IPR025949">
    <property type="entry name" value="PapC-like_C"/>
</dbReference>
<dbReference type="EMBL" id="JACHBX010000005">
    <property type="protein sequence ID" value="MBB6136128.1"/>
    <property type="molecule type" value="Genomic_DNA"/>
</dbReference>
<reference evidence="3 4" key="1">
    <citation type="submission" date="2020-08" db="EMBL/GenBank/DDBJ databases">
        <title>The Agave Microbiome: Exploring the role of microbial communities in plant adaptations to desert environments.</title>
        <authorList>
            <person name="Partida-Martinez L.P."/>
        </authorList>
    </citation>
    <scope>NUCLEOTIDE SEQUENCE [LARGE SCALE GENOMIC DNA]</scope>
    <source>
        <strain evidence="3 4">AT3.2</strain>
    </source>
</reference>
<comment type="caution">
    <text evidence="3">The sequence shown here is derived from an EMBL/GenBank/DDBJ whole genome shotgun (WGS) entry which is preliminary data.</text>
</comment>
<keyword evidence="1" id="KW-0732">Signal</keyword>
<sequence>MHTRHRAWRALRSSSLPTCLLALAITPVTPIAAAAAMVAAAPASASLAALEAQAGLVAAQPTELYLDVSIDGQPTGLLVSVLQQGASLRMTVESLRELGLDPARFGVADRTDFLLDEIDGMTWRYDSAAQTLALTLSDRLRVARVISARTVRASGAGQASRGMLLNYNVFAQSSGGSVASNLDLRYFDPYGSLSSTGAAILRGEERGYTRYDTTWTYANQDRLTTVQLGDTVTPALSWSRALRLGGIEWRRNFELRPDLVTYPVASIAGSAVVPTSVDLFVNNVRQFSTSVPTGPFVVDQVAGLNGAGQATVITRDALGREVATTLPLYVDTRLLARGLTDFAVSLGALRRDYGVASFRYGGPAAVGSVRHGWTDRMTLEGHAEAGSGQVLLGGGVLARVLGAGVASGALAASAGRYRGWQATLGYQYVSPRFALDLQSIRASAGFGDLGTLEGTPVPRALDRASISTAFGGNSFSMNLIQLRTPLVAGVAPLLDPFGNPLTRLTAPALTPTPALVTRTVSLAWSRSVGLRGYFSLGAFQDLERRAERGITATFSMAFDSRVAVNANAGRQRGEQVASVSMGRAPDFDGGLGWAVQAGKTGAQRYDQAQLQYLGAHGRAIVSTQRVGESRNTSLDVSGAIVAMDGALITARNVGRGFALVSGGAPDLPVLQDNRPIGRTDRNGRLLVPDLQPYAASRIAIDPSSLPSDTRIPHTVLEIVPRQNAGVVARFAIERYAAATLTLVRADGTVPDVGTLARLDGSELTAMVGYDGVLFIEGLRAQNRVRVGSGKDVCEVRFDYKPVAGELPVIGPLVCQPLQGE</sequence>
<dbReference type="Gene3D" id="2.60.40.3110">
    <property type="match status" value="1"/>
</dbReference>
<evidence type="ECO:0000313" key="3">
    <source>
        <dbReference type="EMBL" id="MBB6136128.1"/>
    </source>
</evidence>